<feature type="transmembrane region" description="Helical" evidence="8">
    <location>
        <begin position="52"/>
        <end position="72"/>
    </location>
</feature>
<dbReference type="PANTHER" id="PTHR15642:SF3">
    <property type="entry name" value="CYTOCHROME C OXIDASE ASSEMBLY FACTOR 3 HOMOLOG, MITOCHONDRIAL"/>
    <property type="match status" value="1"/>
</dbReference>
<accession>A0AAV6FJS9</accession>
<comment type="function">
    <text evidence="8">Required for assembly of cytochrome c oxidase (complex IV).</text>
</comment>
<comment type="caution">
    <text evidence="11">The sequence shown here is derived from an EMBL/GenBank/DDBJ whole genome shotgun (WGS) entry which is preliminary data.</text>
</comment>
<dbReference type="EMBL" id="JADWDJ010000022">
    <property type="protein sequence ID" value="KAG5262958.1"/>
    <property type="molecule type" value="Genomic_DNA"/>
</dbReference>
<evidence type="ECO:0000259" key="10">
    <source>
        <dbReference type="Pfam" id="PF09813"/>
    </source>
</evidence>
<evidence type="ECO:0000256" key="6">
    <source>
        <dbReference type="ARBA" id="ARBA00023128"/>
    </source>
</evidence>
<reference evidence="11" key="1">
    <citation type="submission" date="2020-10" db="EMBL/GenBank/DDBJ databases">
        <title>Chromosome-scale genome assembly of the Allis shad, Alosa alosa.</title>
        <authorList>
            <person name="Margot Z."/>
            <person name="Christophe K."/>
            <person name="Cabau C."/>
            <person name="Louis A."/>
            <person name="Berthelot C."/>
            <person name="Parey E."/>
            <person name="Roest Crollius H."/>
            <person name="Montfort J."/>
            <person name="Robinson-Rechavi M."/>
            <person name="Bucao C."/>
            <person name="Bouchez O."/>
            <person name="Gislard M."/>
            <person name="Lluch J."/>
            <person name="Milhes M."/>
            <person name="Lampietro C."/>
            <person name="Lopez Roques C."/>
            <person name="Donnadieu C."/>
            <person name="Braasch I."/>
            <person name="Desvignes T."/>
            <person name="Postlethwait J."/>
            <person name="Bobe J."/>
            <person name="Guiguen Y."/>
        </authorList>
    </citation>
    <scope>NUCLEOTIDE SEQUENCE</scope>
    <source>
        <strain evidence="11">M-15738</strain>
        <tissue evidence="11">Blood</tissue>
    </source>
</reference>
<dbReference type="Proteomes" id="UP000823561">
    <property type="component" value="Chromosome 22"/>
</dbReference>
<dbReference type="GO" id="GO:0033617">
    <property type="term" value="P:mitochondrial respiratory chain complex IV assembly"/>
    <property type="evidence" value="ECO:0007669"/>
    <property type="project" value="UniProtKB-UniRule"/>
</dbReference>
<evidence type="ECO:0000313" key="11">
    <source>
        <dbReference type="EMBL" id="KAG5262958.1"/>
    </source>
</evidence>
<dbReference type="InterPro" id="IPR018628">
    <property type="entry name" value="Coa3_CC"/>
</dbReference>
<dbReference type="InterPro" id="IPR041752">
    <property type="entry name" value="Coa3"/>
</dbReference>
<dbReference type="PANTHER" id="PTHR15642">
    <property type="entry name" value="CYTOCHROME C OXIDASE ASSEMBLY FACTOR 3, MITOCHONDRIAL"/>
    <property type="match status" value="1"/>
</dbReference>
<evidence type="ECO:0000256" key="3">
    <source>
        <dbReference type="ARBA" id="ARBA00007035"/>
    </source>
</evidence>
<evidence type="ECO:0000256" key="2">
    <source>
        <dbReference type="ARBA" id="ARBA00004304"/>
    </source>
</evidence>
<dbReference type="Pfam" id="PF09813">
    <property type="entry name" value="Coa3_cc"/>
    <property type="match status" value="1"/>
</dbReference>
<evidence type="ECO:0000256" key="4">
    <source>
        <dbReference type="ARBA" id="ARBA00022692"/>
    </source>
</evidence>
<gene>
    <name evidence="11" type="ORF">AALO_G00280890</name>
</gene>
<keyword evidence="7 8" id="KW-0472">Membrane</keyword>
<keyword evidence="5 8" id="KW-1133">Transmembrane helix</keyword>
<comment type="subunit">
    <text evidence="8">Component of 250-400 kDa complexes called cytochrome oxidase assembly intermediates or COA complexes.</text>
</comment>
<proteinExistence type="inferred from homology"/>
<organism evidence="11 12">
    <name type="scientific">Alosa alosa</name>
    <name type="common">allis shad</name>
    <dbReference type="NCBI Taxonomy" id="278164"/>
    <lineage>
        <taxon>Eukaryota</taxon>
        <taxon>Metazoa</taxon>
        <taxon>Chordata</taxon>
        <taxon>Craniata</taxon>
        <taxon>Vertebrata</taxon>
        <taxon>Euteleostomi</taxon>
        <taxon>Actinopterygii</taxon>
        <taxon>Neopterygii</taxon>
        <taxon>Teleostei</taxon>
        <taxon>Clupei</taxon>
        <taxon>Clupeiformes</taxon>
        <taxon>Clupeoidei</taxon>
        <taxon>Clupeidae</taxon>
        <taxon>Alosa</taxon>
    </lineage>
</organism>
<keyword evidence="12" id="KW-1185">Reference proteome</keyword>
<dbReference type="AlphaFoldDB" id="A0AAV6FJS9"/>
<evidence type="ECO:0000256" key="7">
    <source>
        <dbReference type="ARBA" id="ARBA00023136"/>
    </source>
</evidence>
<name>A0AAV6FJS9_9TELE</name>
<dbReference type="GO" id="GO:0005743">
    <property type="term" value="C:mitochondrial inner membrane"/>
    <property type="evidence" value="ECO:0007669"/>
    <property type="project" value="UniProtKB-UniRule"/>
</dbReference>
<sequence>MADQGSKGGSDAEFAKRIDPAKESLTREQLQFIQQVEIEQWKKRSQKLRGRNMATGLAIAAMVTGIYAYTIYAVKQEKIMDEIDEEAKFIRSQGAKTGAN</sequence>
<feature type="domain" description="Cytochrome c oxidase assembly factor 3 mitochondrial coiled-coil" evidence="10">
    <location>
        <begin position="40"/>
        <end position="86"/>
    </location>
</feature>
<evidence type="ECO:0000256" key="1">
    <source>
        <dbReference type="ARBA" id="ARBA00003429"/>
    </source>
</evidence>
<evidence type="ECO:0000256" key="9">
    <source>
        <dbReference type="SAM" id="MobiDB-lite"/>
    </source>
</evidence>
<keyword evidence="8" id="KW-0999">Mitochondrion inner membrane</keyword>
<comment type="subcellular location">
    <subcellularLocation>
        <location evidence="2">Mitochondrion membrane</location>
        <topology evidence="2">Single-pass membrane protein</topology>
    </subcellularLocation>
</comment>
<keyword evidence="4 8" id="KW-0812">Transmembrane</keyword>
<protein>
    <recommendedName>
        <fullName evidence="8">Cytochrome c oxidase assembly factor 3</fullName>
    </recommendedName>
</protein>
<evidence type="ECO:0000313" key="12">
    <source>
        <dbReference type="Proteomes" id="UP000823561"/>
    </source>
</evidence>
<comment type="function">
    <text evidence="1">Core component of the MITRAC (mitochondrial translation regulation assembly intermediate of cytochrome c oxidase complex) complex, that regulates cytochrome c oxidase assembly. MITRAC complexes regulate both translation of mitochondrial encoded components and assembly of nuclear-encoded components imported in mitochondrion. Required for efficient translation of MT-CO1 and mitochondrial respiratory chain complex IV assembly.</text>
</comment>
<keyword evidence="6 8" id="KW-0496">Mitochondrion</keyword>
<evidence type="ECO:0000256" key="5">
    <source>
        <dbReference type="ARBA" id="ARBA00022989"/>
    </source>
</evidence>
<comment type="similarity">
    <text evidence="3 8">Belongs to the COA3 family.</text>
</comment>
<evidence type="ECO:0000256" key="8">
    <source>
        <dbReference type="RuleBase" id="RU367056"/>
    </source>
</evidence>
<feature type="region of interest" description="Disordered" evidence="9">
    <location>
        <begin position="1"/>
        <end position="20"/>
    </location>
</feature>